<comment type="caution">
    <text evidence="1">The sequence shown here is derived from an EMBL/GenBank/DDBJ whole genome shotgun (WGS) entry which is preliminary data.</text>
</comment>
<name>A0A6C2D849_9RHOO</name>
<gene>
    <name evidence="1" type="ORF">ETQ85_00440</name>
</gene>
<keyword evidence="2" id="KW-1185">Reference proteome</keyword>
<sequence>MDYAKVTLPSSWVGGVVSQAALPKGVSASSINISGERGRTVNGDLSGVDYSWEVDITDALGNRYSRTVSAGYQLSRFFAVENPRVVLRVIRAALEDLGSSWIESNGIAPGAAIPLDAGHHPLIVHTASQNVPLADPSDNYPSEPILTGGRGTNKPNPDKIYQRRPFGTGRQCKPSEARDVWANYSAWDQLPFVVPDAVTAAFYKPSDNQVVAVYHGVGGRPVTPCGEGDQTILWMAPCTTVGDPCTYGYVCHALISCASWVELGFVELKQLVLFNPDLLRSLLPKIGVRDSAFLAYGNSPGDGQIVTWPFSRPVLDWVGFEQPFDDAPYSGVGGSVVKPDEQPVVFDADWSAVFGEDYPDEGADPPLDSHVVDLPLLAGEPWTNRACPQPRVITMSFRGPPFDVSFNFDWACWWLNKIRPIFLSFGAILAIRIFLNALRND</sequence>
<dbReference type="NCBIfam" id="NF041109">
    <property type="entry name" value="VF_TspB_C_term"/>
    <property type="match status" value="1"/>
</dbReference>
<dbReference type="AlphaFoldDB" id="A0A6C2D849"/>
<proteinExistence type="predicted"/>
<evidence type="ECO:0000313" key="1">
    <source>
        <dbReference type="EMBL" id="TYC62064.1"/>
    </source>
</evidence>
<evidence type="ECO:0000313" key="2">
    <source>
        <dbReference type="Proteomes" id="UP000389128"/>
    </source>
</evidence>
<accession>A0A6C2D849</accession>
<organism evidence="1 2">
    <name type="scientific">Zoogloea oleivorans</name>
    <dbReference type="NCBI Taxonomy" id="1552750"/>
    <lineage>
        <taxon>Bacteria</taxon>
        <taxon>Pseudomonadati</taxon>
        <taxon>Pseudomonadota</taxon>
        <taxon>Betaproteobacteria</taxon>
        <taxon>Rhodocyclales</taxon>
        <taxon>Zoogloeaceae</taxon>
        <taxon>Zoogloea</taxon>
    </lineage>
</organism>
<protein>
    <submittedName>
        <fullName evidence="1">Uncharacterized protein</fullName>
    </submittedName>
</protein>
<dbReference type="Proteomes" id="UP000389128">
    <property type="component" value="Unassembled WGS sequence"/>
</dbReference>
<dbReference type="RefSeq" id="WP_148577155.1">
    <property type="nucleotide sequence ID" value="NZ_SDKK01000001.1"/>
</dbReference>
<dbReference type="EMBL" id="SDKK01000001">
    <property type="protein sequence ID" value="TYC62064.1"/>
    <property type="molecule type" value="Genomic_DNA"/>
</dbReference>
<reference evidence="1 2" key="1">
    <citation type="submission" date="2019-01" db="EMBL/GenBank/DDBJ databases">
        <title>Zoogloea oleivorans genome sequencing and assembly.</title>
        <authorList>
            <person name="Tancsics A."/>
            <person name="Farkas M."/>
            <person name="Kriszt B."/>
            <person name="Maroti G."/>
            <person name="Horvath B."/>
        </authorList>
    </citation>
    <scope>NUCLEOTIDE SEQUENCE [LARGE SCALE GENOMIC DNA]</scope>
    <source>
        <strain evidence="1 2">Buc</strain>
    </source>
</reference>